<dbReference type="Proteomes" id="UP001082899">
    <property type="component" value="Unassembled WGS sequence"/>
</dbReference>
<dbReference type="EMBL" id="JAPMXC010000005">
    <property type="protein sequence ID" value="MCY0388663.1"/>
    <property type="molecule type" value="Genomic_DNA"/>
</dbReference>
<evidence type="ECO:0000313" key="2">
    <source>
        <dbReference type="Proteomes" id="UP001082899"/>
    </source>
</evidence>
<keyword evidence="2" id="KW-1185">Reference proteome</keyword>
<accession>A0ABT3ZQ27</accession>
<name>A0ABT3ZQ27_9BURK</name>
<evidence type="ECO:0000313" key="1">
    <source>
        <dbReference type="EMBL" id="MCY0388663.1"/>
    </source>
</evidence>
<dbReference type="RefSeq" id="WP_267848545.1">
    <property type="nucleotide sequence ID" value="NZ_JAPMXC010000005.1"/>
</dbReference>
<comment type="caution">
    <text evidence="1">The sequence shown here is derived from an EMBL/GenBank/DDBJ whole genome shotgun (WGS) entry which is preliminary data.</text>
</comment>
<reference evidence="1" key="1">
    <citation type="submission" date="2022-11" db="EMBL/GenBank/DDBJ databases">
        <title>Robbsia betulipollinis sp. nov., isolated from pollen of birch (Betula pendula).</title>
        <authorList>
            <person name="Shi H."/>
            <person name="Ambika Manirajan B."/>
            <person name="Ratering S."/>
            <person name="Geissler-Plaum R."/>
            <person name="Schnell S."/>
        </authorList>
    </citation>
    <scope>NUCLEOTIDE SEQUENCE</scope>
    <source>
        <strain evidence="1">Bb-Pol-6</strain>
    </source>
</reference>
<proteinExistence type="predicted"/>
<organism evidence="1 2">
    <name type="scientific">Robbsia betulipollinis</name>
    <dbReference type="NCBI Taxonomy" id="2981849"/>
    <lineage>
        <taxon>Bacteria</taxon>
        <taxon>Pseudomonadati</taxon>
        <taxon>Pseudomonadota</taxon>
        <taxon>Betaproteobacteria</taxon>
        <taxon>Burkholderiales</taxon>
        <taxon>Burkholderiaceae</taxon>
        <taxon>Robbsia</taxon>
    </lineage>
</organism>
<gene>
    <name evidence="1" type="ORF">OVY01_15890</name>
</gene>
<protein>
    <submittedName>
        <fullName evidence="1">Uncharacterized protein</fullName>
    </submittedName>
</protein>
<sequence length="49" mass="5156">MEARPVAPPPANVAKADPEPTAVEFLMAELPVHVQAFLAEVTFKGAVPT</sequence>